<name>A0A8H7ZRR6_9FUNG</name>
<feature type="non-terminal residue" evidence="2">
    <location>
        <position position="1"/>
    </location>
</feature>
<evidence type="ECO:0000256" key="1">
    <source>
        <dbReference type="SAM" id="MobiDB-lite"/>
    </source>
</evidence>
<dbReference type="EMBL" id="JAEFCI010008856">
    <property type="protein sequence ID" value="KAG5458189.1"/>
    <property type="molecule type" value="Genomic_DNA"/>
</dbReference>
<organism evidence="2 3">
    <name type="scientific">Olpidium bornovanus</name>
    <dbReference type="NCBI Taxonomy" id="278681"/>
    <lineage>
        <taxon>Eukaryota</taxon>
        <taxon>Fungi</taxon>
        <taxon>Fungi incertae sedis</taxon>
        <taxon>Olpidiomycota</taxon>
        <taxon>Olpidiomycotina</taxon>
        <taxon>Olpidiomycetes</taxon>
        <taxon>Olpidiales</taxon>
        <taxon>Olpidiaceae</taxon>
        <taxon>Olpidium</taxon>
    </lineage>
</organism>
<evidence type="ECO:0000313" key="2">
    <source>
        <dbReference type="EMBL" id="KAG5458189.1"/>
    </source>
</evidence>
<dbReference type="PROSITE" id="PS50096">
    <property type="entry name" value="IQ"/>
    <property type="match status" value="1"/>
</dbReference>
<protein>
    <submittedName>
        <fullName evidence="2">Uncharacterized protein</fullName>
    </submittedName>
</protein>
<proteinExistence type="predicted"/>
<dbReference type="Proteomes" id="UP000673691">
    <property type="component" value="Unassembled WGS sequence"/>
</dbReference>
<dbReference type="AlphaFoldDB" id="A0A8H7ZRR6"/>
<gene>
    <name evidence="2" type="ORF">BJ554DRAFT_1636</name>
</gene>
<feature type="compositionally biased region" description="Basic and acidic residues" evidence="1">
    <location>
        <begin position="124"/>
        <end position="141"/>
    </location>
</feature>
<feature type="compositionally biased region" description="Basic and acidic residues" evidence="1">
    <location>
        <begin position="16"/>
        <end position="32"/>
    </location>
</feature>
<dbReference type="OrthoDB" id="2151852at2759"/>
<feature type="region of interest" description="Disordered" evidence="1">
    <location>
        <begin position="1"/>
        <end position="33"/>
    </location>
</feature>
<comment type="caution">
    <text evidence="2">The sequence shown here is derived from an EMBL/GenBank/DDBJ whole genome shotgun (WGS) entry which is preliminary data.</text>
</comment>
<feature type="compositionally biased region" description="Pro residues" evidence="1">
    <location>
        <begin position="113"/>
        <end position="123"/>
    </location>
</feature>
<feature type="region of interest" description="Disordered" evidence="1">
    <location>
        <begin position="103"/>
        <end position="141"/>
    </location>
</feature>
<dbReference type="InterPro" id="IPR052267">
    <property type="entry name" value="N-DRC_Component"/>
</dbReference>
<feature type="compositionally biased region" description="Gly residues" evidence="1">
    <location>
        <begin position="1"/>
        <end position="13"/>
    </location>
</feature>
<keyword evidence="3" id="KW-1185">Reference proteome</keyword>
<sequence length="168" mass="19377">PFTENTGGGGGAGPRLRAEREKEFDEKNDEGAQVKGAALQIQRIWKGYRTRKRWAGVVEQENIFLGMDYIKTDPKTSPVAKADANSVRRKVVQKQFEEEYRQAMIDIKENSPPLRPPPPPAGPPDERTLSRGRIRTVEGPDIKEGFQDSFRRWYMEYRREQGKYPFFC</sequence>
<reference evidence="2 3" key="1">
    <citation type="journal article" name="Sci. Rep.">
        <title>Genome-scale phylogenetic analyses confirm Olpidium as the closest living zoosporic fungus to the non-flagellated, terrestrial fungi.</title>
        <authorList>
            <person name="Chang Y."/>
            <person name="Rochon D."/>
            <person name="Sekimoto S."/>
            <person name="Wang Y."/>
            <person name="Chovatia M."/>
            <person name="Sandor L."/>
            <person name="Salamov A."/>
            <person name="Grigoriev I.V."/>
            <person name="Stajich J.E."/>
            <person name="Spatafora J.W."/>
        </authorList>
    </citation>
    <scope>NUCLEOTIDE SEQUENCE [LARGE SCALE GENOMIC DNA]</scope>
    <source>
        <strain evidence="2">S191</strain>
    </source>
</reference>
<dbReference type="PANTHER" id="PTHR14690">
    <property type="entry name" value="IQ MOTIF CONTAINING WITH AAA DOMAIN 1"/>
    <property type="match status" value="1"/>
</dbReference>
<accession>A0A8H7ZRR6</accession>
<dbReference type="PANTHER" id="PTHR14690:SF0">
    <property type="entry name" value="IQ MOTIF CONTAINING WITH AAA DOMAIN 1"/>
    <property type="match status" value="1"/>
</dbReference>
<evidence type="ECO:0000313" key="3">
    <source>
        <dbReference type="Proteomes" id="UP000673691"/>
    </source>
</evidence>